<dbReference type="SUPFAM" id="SSF52540">
    <property type="entry name" value="P-loop containing nucleoside triphosphate hydrolases"/>
    <property type="match status" value="1"/>
</dbReference>
<protein>
    <submittedName>
        <fullName evidence="1">Uncharacterized protein</fullName>
    </submittedName>
</protein>
<name>A0A930VP43_9ACTN</name>
<dbReference type="Proteomes" id="UP000660668">
    <property type="component" value="Unassembled WGS sequence"/>
</dbReference>
<evidence type="ECO:0000313" key="1">
    <source>
        <dbReference type="EMBL" id="MBF4769216.1"/>
    </source>
</evidence>
<gene>
    <name evidence="1" type="ORF">ISU10_15730</name>
</gene>
<dbReference type="InterPro" id="IPR008792">
    <property type="entry name" value="PQQD"/>
</dbReference>
<reference evidence="1" key="1">
    <citation type="submission" date="2020-11" db="EMBL/GenBank/DDBJ databases">
        <title>Nocardioides cynanchi sp. nov., isolated from soil of rhizosphere of Cynanchum wilfordii.</title>
        <authorList>
            <person name="Lee J.-S."/>
            <person name="Suh M.K."/>
            <person name="Kim J.-S."/>
        </authorList>
    </citation>
    <scope>NUCLEOTIDE SEQUENCE</scope>
    <source>
        <strain evidence="1">KCTC 19276</strain>
    </source>
</reference>
<dbReference type="Gene3D" id="3.40.50.300">
    <property type="entry name" value="P-loop containing nucleotide triphosphate hydrolases"/>
    <property type="match status" value="1"/>
</dbReference>
<dbReference type="RefSeq" id="WP_194697365.1">
    <property type="nucleotide sequence ID" value="NZ_JADKPO010000022.1"/>
</dbReference>
<evidence type="ECO:0000313" key="2">
    <source>
        <dbReference type="Proteomes" id="UP000660668"/>
    </source>
</evidence>
<sequence length="363" mass="38697">MTAAPDVPPLQVRAMGVTIEIRVPDQASRDRLAGQWSRAVVDPPEKPAATISAWDGDSDNEVVRDYGVTTRVTMAGLRATAGRRVNLHAGGVADADGRLLALVAPSGTGKTTATRALASRLGYVSDETISIDSEGVVYPHPKPLSVLTDPSSKHHKLQLSPDEVGLLPTPELARLARVVMLHRGGDGPRGLSRLGTAAALLQLVEQSSSMSQLPRPLRTLVGLLHDCGGARVLTYDEIEEHLDDLTALLAEPDDVPPAEELVWHAGQEGFPLVESEGPLLARLPFAEAVEVDHELVVLTESHAWLLADLTAAIWLHVAEPSSMQDLVAAAQERFGAHDRAEEVVRSAVATLAQENLLAWGSLA</sequence>
<comment type="caution">
    <text evidence="1">The sequence shown here is derived from an EMBL/GenBank/DDBJ whole genome shotgun (WGS) entry which is preliminary data.</text>
</comment>
<dbReference type="AlphaFoldDB" id="A0A930VP43"/>
<dbReference type="InterPro" id="IPR027417">
    <property type="entry name" value="P-loop_NTPase"/>
</dbReference>
<dbReference type="EMBL" id="JADKPO010000022">
    <property type="protein sequence ID" value="MBF4769216.1"/>
    <property type="molecule type" value="Genomic_DNA"/>
</dbReference>
<dbReference type="Pfam" id="PF05402">
    <property type="entry name" value="PqqD"/>
    <property type="match status" value="1"/>
</dbReference>
<accession>A0A930VP43</accession>
<proteinExistence type="predicted"/>
<organism evidence="1 2">
    <name type="scientific">Nocardioides agariphilus</name>
    <dbReference type="NCBI Taxonomy" id="433664"/>
    <lineage>
        <taxon>Bacteria</taxon>
        <taxon>Bacillati</taxon>
        <taxon>Actinomycetota</taxon>
        <taxon>Actinomycetes</taxon>
        <taxon>Propionibacteriales</taxon>
        <taxon>Nocardioidaceae</taxon>
        <taxon>Nocardioides</taxon>
    </lineage>
</organism>
<keyword evidence="2" id="KW-1185">Reference proteome</keyword>